<dbReference type="EMBL" id="FOJI01000003">
    <property type="protein sequence ID" value="SEW00257.1"/>
    <property type="molecule type" value="Genomic_DNA"/>
</dbReference>
<evidence type="ECO:0000313" key="12">
    <source>
        <dbReference type="EMBL" id="SEW00257.1"/>
    </source>
</evidence>
<dbReference type="InterPro" id="IPR011006">
    <property type="entry name" value="CheY-like_superfamily"/>
</dbReference>
<keyword evidence="4" id="KW-0805">Transcription regulation</keyword>
<dbReference type="FunFam" id="1.10.10.10:FF:000018">
    <property type="entry name" value="DNA-binding response regulator ResD"/>
    <property type="match status" value="1"/>
</dbReference>
<evidence type="ECO:0000313" key="13">
    <source>
        <dbReference type="Proteomes" id="UP000199701"/>
    </source>
</evidence>
<dbReference type="InterPro" id="IPR039420">
    <property type="entry name" value="WalR-like"/>
</dbReference>
<keyword evidence="6" id="KW-0804">Transcription</keyword>
<dbReference type="InterPro" id="IPR001867">
    <property type="entry name" value="OmpR/PhoB-type_DNA-bd"/>
</dbReference>
<sequence length="224" mass="26072">MTYKILVVDDEKDIVQLLKDYFEIKGYLVYTALNGAEALEKVSAKPDIILLDINMPGIGGFEVCQRIRQFVSCPILFLTARIEEQDKINGLMVGGDDYITKPFSIDELGARIQAHLRREERKIVKDEIQFARQLVINYSERKVMFETYEISLTKTEFDILEFLSMHRGQIFSKESIYEKLWGCDKDGDSNIITEHIRRIRMKLGKYLDKAIIETVWGVGYQWTL</sequence>
<evidence type="ECO:0000259" key="11">
    <source>
        <dbReference type="PROSITE" id="PS51755"/>
    </source>
</evidence>
<dbReference type="PANTHER" id="PTHR48111:SF2">
    <property type="entry name" value="RESPONSE REGULATOR SAER"/>
    <property type="match status" value="1"/>
</dbReference>
<dbReference type="Gene3D" id="6.10.250.690">
    <property type="match status" value="1"/>
</dbReference>
<evidence type="ECO:0000256" key="5">
    <source>
        <dbReference type="ARBA" id="ARBA00023125"/>
    </source>
</evidence>
<evidence type="ECO:0000259" key="10">
    <source>
        <dbReference type="PROSITE" id="PS50110"/>
    </source>
</evidence>
<keyword evidence="13" id="KW-1185">Reference proteome</keyword>
<dbReference type="Gene3D" id="1.10.10.10">
    <property type="entry name" value="Winged helix-like DNA-binding domain superfamily/Winged helix DNA-binding domain"/>
    <property type="match status" value="1"/>
</dbReference>
<evidence type="ECO:0000256" key="7">
    <source>
        <dbReference type="ARBA" id="ARBA00024867"/>
    </source>
</evidence>
<proteinExistence type="predicted"/>
<dbReference type="CDD" id="cd17574">
    <property type="entry name" value="REC_OmpR"/>
    <property type="match status" value="1"/>
</dbReference>
<dbReference type="AlphaFoldDB" id="A0A1I0NGH0"/>
<dbReference type="PROSITE" id="PS50110">
    <property type="entry name" value="RESPONSE_REGULATORY"/>
    <property type="match status" value="1"/>
</dbReference>
<dbReference type="SMART" id="SM00448">
    <property type="entry name" value="REC"/>
    <property type="match status" value="1"/>
</dbReference>
<dbReference type="Pfam" id="PF00486">
    <property type="entry name" value="Trans_reg_C"/>
    <property type="match status" value="1"/>
</dbReference>
<evidence type="ECO:0000256" key="4">
    <source>
        <dbReference type="ARBA" id="ARBA00023015"/>
    </source>
</evidence>
<evidence type="ECO:0000256" key="3">
    <source>
        <dbReference type="ARBA" id="ARBA00023012"/>
    </source>
</evidence>
<keyword evidence="2 8" id="KW-0597">Phosphoprotein</keyword>
<gene>
    <name evidence="12" type="ORF">SAMN05421659_10375</name>
</gene>
<dbReference type="PANTHER" id="PTHR48111">
    <property type="entry name" value="REGULATOR OF RPOS"/>
    <property type="match status" value="1"/>
</dbReference>
<dbReference type="Pfam" id="PF00072">
    <property type="entry name" value="Response_reg"/>
    <property type="match status" value="1"/>
</dbReference>
<dbReference type="GO" id="GO:0005829">
    <property type="term" value="C:cytosol"/>
    <property type="evidence" value="ECO:0007669"/>
    <property type="project" value="TreeGrafter"/>
</dbReference>
<dbReference type="GO" id="GO:0000976">
    <property type="term" value="F:transcription cis-regulatory region binding"/>
    <property type="evidence" value="ECO:0007669"/>
    <property type="project" value="TreeGrafter"/>
</dbReference>
<dbReference type="PROSITE" id="PS51755">
    <property type="entry name" value="OMPR_PHOB"/>
    <property type="match status" value="1"/>
</dbReference>
<evidence type="ECO:0000256" key="1">
    <source>
        <dbReference type="ARBA" id="ARBA00018672"/>
    </source>
</evidence>
<reference evidence="12 13" key="1">
    <citation type="submission" date="2016-10" db="EMBL/GenBank/DDBJ databases">
        <authorList>
            <person name="de Groot N.N."/>
        </authorList>
    </citation>
    <scope>NUCLEOTIDE SEQUENCE [LARGE SCALE GENOMIC DNA]</scope>
    <source>
        <strain evidence="12 13">DSM 9179</strain>
    </source>
</reference>
<dbReference type="GO" id="GO:0006355">
    <property type="term" value="P:regulation of DNA-templated transcription"/>
    <property type="evidence" value="ECO:0007669"/>
    <property type="project" value="InterPro"/>
</dbReference>
<protein>
    <recommendedName>
        <fullName evidence="1">Stage 0 sporulation protein A homolog</fullName>
    </recommendedName>
</protein>
<evidence type="ECO:0000256" key="9">
    <source>
        <dbReference type="PROSITE-ProRule" id="PRU01091"/>
    </source>
</evidence>
<dbReference type="GO" id="GO:0000156">
    <property type="term" value="F:phosphorelay response regulator activity"/>
    <property type="evidence" value="ECO:0007669"/>
    <property type="project" value="TreeGrafter"/>
</dbReference>
<dbReference type="Proteomes" id="UP000199701">
    <property type="component" value="Unassembled WGS sequence"/>
</dbReference>
<dbReference type="Gene3D" id="3.40.50.2300">
    <property type="match status" value="1"/>
</dbReference>
<dbReference type="InterPro" id="IPR036388">
    <property type="entry name" value="WH-like_DNA-bd_sf"/>
</dbReference>
<dbReference type="FunFam" id="3.40.50.2300:FF:000001">
    <property type="entry name" value="DNA-binding response regulator PhoB"/>
    <property type="match status" value="1"/>
</dbReference>
<dbReference type="SUPFAM" id="SSF52172">
    <property type="entry name" value="CheY-like"/>
    <property type="match status" value="1"/>
</dbReference>
<dbReference type="CDD" id="cd00383">
    <property type="entry name" value="trans_reg_C"/>
    <property type="match status" value="1"/>
</dbReference>
<dbReference type="GO" id="GO:0032993">
    <property type="term" value="C:protein-DNA complex"/>
    <property type="evidence" value="ECO:0007669"/>
    <property type="project" value="TreeGrafter"/>
</dbReference>
<feature type="modified residue" description="4-aspartylphosphate" evidence="8">
    <location>
        <position position="52"/>
    </location>
</feature>
<keyword evidence="3" id="KW-0902">Two-component regulatory system</keyword>
<comment type="function">
    <text evidence="7">May play the central regulatory role in sporulation. It may be an element of the effector pathway responsible for the activation of sporulation genes in response to nutritional stress. Spo0A may act in concert with spo0H (a sigma factor) to control the expression of some genes that are critical to the sporulation process.</text>
</comment>
<dbReference type="STRING" id="99656.SAMN05421659_10375"/>
<feature type="DNA-binding region" description="OmpR/PhoB-type" evidence="9">
    <location>
        <begin position="125"/>
        <end position="224"/>
    </location>
</feature>
<keyword evidence="5 9" id="KW-0238">DNA-binding</keyword>
<evidence type="ECO:0000256" key="8">
    <source>
        <dbReference type="PROSITE-ProRule" id="PRU00169"/>
    </source>
</evidence>
<feature type="domain" description="OmpR/PhoB-type" evidence="11">
    <location>
        <begin position="125"/>
        <end position="224"/>
    </location>
</feature>
<accession>A0A1I0NGH0</accession>
<evidence type="ECO:0000256" key="6">
    <source>
        <dbReference type="ARBA" id="ARBA00023163"/>
    </source>
</evidence>
<evidence type="ECO:0000256" key="2">
    <source>
        <dbReference type="ARBA" id="ARBA00022553"/>
    </source>
</evidence>
<dbReference type="SMART" id="SM00862">
    <property type="entry name" value="Trans_reg_C"/>
    <property type="match status" value="1"/>
</dbReference>
<dbReference type="RefSeq" id="WP_092451160.1">
    <property type="nucleotide sequence ID" value="NZ_FOJI01000003.1"/>
</dbReference>
<feature type="domain" description="Response regulatory" evidence="10">
    <location>
        <begin position="4"/>
        <end position="116"/>
    </location>
</feature>
<dbReference type="OrthoDB" id="9790442at2"/>
<name>A0A1I0NGH0_9FIRM</name>
<organism evidence="12 13">
    <name type="scientific">[Clostridium] fimetarium</name>
    <dbReference type="NCBI Taxonomy" id="99656"/>
    <lineage>
        <taxon>Bacteria</taxon>
        <taxon>Bacillati</taxon>
        <taxon>Bacillota</taxon>
        <taxon>Clostridia</taxon>
        <taxon>Lachnospirales</taxon>
        <taxon>Lachnospiraceae</taxon>
    </lineage>
</organism>
<dbReference type="InterPro" id="IPR001789">
    <property type="entry name" value="Sig_transdc_resp-reg_receiver"/>
</dbReference>